<sequence>MPNKFSEKEVSDQRLDAIELVLEVVLPMLISNAPNQRQIRRRLLELADAPPAHMSDNTALPLLVDAIESACPDNDASPL</sequence>
<reference evidence="1 3" key="1">
    <citation type="journal article" date="2011" name="BMC Genomics">
        <title>Comparative genomics reveals diversity among xanthomonads infecting tomato and pepper.</title>
        <authorList>
            <person name="Potnis N."/>
            <person name="Krasileva K."/>
            <person name="Chow V."/>
            <person name="Almeida N.F."/>
            <person name="Patil P.B."/>
            <person name="Ryan R.P."/>
            <person name="Sharlach M."/>
            <person name="Behlau F."/>
            <person name="Dow J.M."/>
            <person name="Momol M.T."/>
            <person name="White F.F."/>
            <person name="Preston J.F."/>
            <person name="Vinatzer B.A."/>
            <person name="Koebnik R."/>
            <person name="Setubal J.C."/>
            <person name="Norman D.J."/>
            <person name="Staskawicz B.J."/>
            <person name="Jones J.B."/>
        </authorList>
    </citation>
    <scope>NUCLEOTIDE SEQUENCE [LARGE SCALE GENOMIC DNA]</scope>
    <source>
        <strain evidence="1 3">ATCC 35937</strain>
    </source>
</reference>
<evidence type="ECO:0000313" key="2">
    <source>
        <dbReference type="EMBL" id="EGD10534.1"/>
    </source>
</evidence>
<gene>
    <name evidence="1" type="ORF">XVE_1186</name>
    <name evidence="2" type="ORF">XVE_1193</name>
</gene>
<comment type="caution">
    <text evidence="1">The sequence shown here is derived from an EMBL/GenBank/DDBJ whole genome shotgun (WGS) entry which is preliminary data.</text>
</comment>
<proteinExistence type="predicted"/>
<dbReference type="AlphaFoldDB" id="F0BAR9"/>
<dbReference type="KEGG" id="xve:BJD12_18285"/>
<evidence type="ECO:0000313" key="1">
    <source>
        <dbReference type="EMBL" id="EGD10527.1"/>
    </source>
</evidence>
<dbReference type="Proteomes" id="UP000003299">
    <property type="component" value="Unassembled WGS sequence"/>
</dbReference>
<dbReference type="RefSeq" id="WP_005990190.1">
    <property type="nucleotide sequence ID" value="NZ_AEQV01000028.1"/>
</dbReference>
<dbReference type="EMBL" id="AEQV01000028">
    <property type="protein sequence ID" value="EGD10534.1"/>
    <property type="molecule type" value="Genomic_DNA"/>
</dbReference>
<organism evidence="1 3">
    <name type="scientific">Xanthomonas vesicatoria ATCC 35937</name>
    <dbReference type="NCBI Taxonomy" id="925775"/>
    <lineage>
        <taxon>Bacteria</taxon>
        <taxon>Pseudomonadati</taxon>
        <taxon>Pseudomonadota</taxon>
        <taxon>Gammaproteobacteria</taxon>
        <taxon>Lysobacterales</taxon>
        <taxon>Lysobacteraceae</taxon>
        <taxon>Xanthomonas</taxon>
    </lineage>
</organism>
<protein>
    <submittedName>
        <fullName evidence="1">Uncharacterized protein</fullName>
    </submittedName>
</protein>
<accession>F0BAR9</accession>
<name>F0BAR9_9XANT</name>
<dbReference type="GeneID" id="46983282"/>
<dbReference type="EMBL" id="AEQV01000028">
    <property type="protein sequence ID" value="EGD10527.1"/>
    <property type="molecule type" value="Genomic_DNA"/>
</dbReference>
<evidence type="ECO:0000313" key="3">
    <source>
        <dbReference type="Proteomes" id="UP000003299"/>
    </source>
</evidence>